<gene>
    <name evidence="3" type="ORF">KR093_006361</name>
</gene>
<accession>A0AAD4K073</accession>
<evidence type="ECO:0000256" key="2">
    <source>
        <dbReference type="SAM" id="SignalP"/>
    </source>
</evidence>
<dbReference type="EMBL" id="JAJJHW010002585">
    <property type="protein sequence ID" value="KAH8371169.1"/>
    <property type="molecule type" value="Genomic_DNA"/>
</dbReference>
<evidence type="ECO:0000256" key="1">
    <source>
        <dbReference type="SAM" id="MobiDB-lite"/>
    </source>
</evidence>
<keyword evidence="2" id="KW-0732">Signal</keyword>
<evidence type="ECO:0000313" key="3">
    <source>
        <dbReference type="EMBL" id="KAH8371169.1"/>
    </source>
</evidence>
<feature type="region of interest" description="Disordered" evidence="1">
    <location>
        <begin position="144"/>
        <end position="163"/>
    </location>
</feature>
<evidence type="ECO:0000313" key="4">
    <source>
        <dbReference type="Proteomes" id="UP001200034"/>
    </source>
</evidence>
<dbReference type="Proteomes" id="UP001200034">
    <property type="component" value="Unassembled WGS sequence"/>
</dbReference>
<feature type="chain" id="PRO_5041937037" evidence="2">
    <location>
        <begin position="25"/>
        <end position="176"/>
    </location>
</feature>
<reference evidence="3" key="1">
    <citation type="journal article" date="2021" name="Mol. Ecol. Resour.">
        <title>Phylogenomic analyses of the genus Drosophila reveals genomic signals of climate adaptation.</title>
        <authorList>
            <person name="Li F."/>
            <person name="Rane R.V."/>
            <person name="Luria V."/>
            <person name="Xiong Z."/>
            <person name="Chen J."/>
            <person name="Li Z."/>
            <person name="Catullo R.A."/>
            <person name="Griffin P.C."/>
            <person name="Schiffer M."/>
            <person name="Pearce S."/>
            <person name="Lee S.F."/>
            <person name="McElroy K."/>
            <person name="Stocker A."/>
            <person name="Shirriffs J."/>
            <person name="Cockerell F."/>
            <person name="Coppin C."/>
            <person name="Sgro C.M."/>
            <person name="Karger A."/>
            <person name="Cain J.W."/>
            <person name="Weber J.A."/>
            <person name="Santpere G."/>
            <person name="Kirschner M.W."/>
            <person name="Hoffmann A.A."/>
            <person name="Oakeshott J.G."/>
            <person name="Zhang G."/>
        </authorList>
    </citation>
    <scope>NUCLEOTIDE SEQUENCE</scope>
    <source>
        <strain evidence="3">BGI-SZ-2011g</strain>
    </source>
</reference>
<feature type="compositionally biased region" description="Low complexity" evidence="1">
    <location>
        <begin position="86"/>
        <end position="108"/>
    </location>
</feature>
<feature type="compositionally biased region" description="Basic residues" evidence="1">
    <location>
        <begin position="154"/>
        <end position="163"/>
    </location>
</feature>
<keyword evidence="4" id="KW-1185">Reference proteome</keyword>
<feature type="signal peptide" evidence="2">
    <location>
        <begin position="1"/>
        <end position="24"/>
    </location>
</feature>
<protein>
    <submittedName>
        <fullName evidence="3">Uncharacterized protein</fullName>
    </submittedName>
</protein>
<comment type="caution">
    <text evidence="3">The sequence shown here is derived from an EMBL/GenBank/DDBJ whole genome shotgun (WGS) entry which is preliminary data.</text>
</comment>
<organism evidence="3 4">
    <name type="scientific">Drosophila rubida</name>
    <dbReference type="NCBI Taxonomy" id="30044"/>
    <lineage>
        <taxon>Eukaryota</taxon>
        <taxon>Metazoa</taxon>
        <taxon>Ecdysozoa</taxon>
        <taxon>Arthropoda</taxon>
        <taxon>Hexapoda</taxon>
        <taxon>Insecta</taxon>
        <taxon>Pterygota</taxon>
        <taxon>Neoptera</taxon>
        <taxon>Endopterygota</taxon>
        <taxon>Diptera</taxon>
        <taxon>Brachycera</taxon>
        <taxon>Muscomorpha</taxon>
        <taxon>Ephydroidea</taxon>
        <taxon>Drosophilidae</taxon>
        <taxon>Drosophila</taxon>
    </lineage>
</organism>
<sequence>MCDGLRMLLLPLVALTWPVARLDAAAPRLLEETLQHIPKLSHAQVALIADNATARCELMPQLCDWQLHLYDGHAFSVQLPQRDSSKSNNAASSTSTSSTSSTTTTTSSPLLENEPTPVIFAVPSSDQGHKLLIYAQVERQQSWTKLGKSQQQRQRQRRRRQRRRRRKLLANFKMLE</sequence>
<dbReference type="AlphaFoldDB" id="A0AAD4K073"/>
<proteinExistence type="predicted"/>
<feature type="region of interest" description="Disordered" evidence="1">
    <location>
        <begin position="81"/>
        <end position="114"/>
    </location>
</feature>
<name>A0AAD4K073_9MUSC</name>